<feature type="compositionally biased region" description="Basic and acidic residues" evidence="1">
    <location>
        <begin position="21"/>
        <end position="31"/>
    </location>
</feature>
<feature type="compositionally biased region" description="Polar residues" evidence="1">
    <location>
        <begin position="323"/>
        <end position="332"/>
    </location>
</feature>
<organism evidence="2 3">
    <name type="scientific">Volvox africanus</name>
    <dbReference type="NCBI Taxonomy" id="51714"/>
    <lineage>
        <taxon>Eukaryota</taxon>
        <taxon>Viridiplantae</taxon>
        <taxon>Chlorophyta</taxon>
        <taxon>core chlorophytes</taxon>
        <taxon>Chlorophyceae</taxon>
        <taxon>CS clade</taxon>
        <taxon>Chlamydomonadales</taxon>
        <taxon>Volvocaceae</taxon>
        <taxon>Volvox</taxon>
    </lineage>
</organism>
<evidence type="ECO:0000313" key="3">
    <source>
        <dbReference type="Proteomes" id="UP000747399"/>
    </source>
</evidence>
<gene>
    <name evidence="2" type="ORF">Vafri_18047</name>
</gene>
<evidence type="ECO:0000313" key="2">
    <source>
        <dbReference type="EMBL" id="GIL64072.1"/>
    </source>
</evidence>
<feature type="compositionally biased region" description="Low complexity" evidence="1">
    <location>
        <begin position="624"/>
        <end position="648"/>
    </location>
</feature>
<feature type="compositionally biased region" description="Low complexity" evidence="1">
    <location>
        <begin position="379"/>
        <end position="392"/>
    </location>
</feature>
<name>A0A8J4BLH6_9CHLO</name>
<feature type="compositionally biased region" description="Basic and acidic residues" evidence="1">
    <location>
        <begin position="135"/>
        <end position="153"/>
    </location>
</feature>
<evidence type="ECO:0000256" key="1">
    <source>
        <dbReference type="SAM" id="MobiDB-lite"/>
    </source>
</evidence>
<proteinExistence type="predicted"/>
<feature type="region of interest" description="Disordered" evidence="1">
    <location>
        <begin position="607"/>
        <end position="667"/>
    </location>
</feature>
<feature type="compositionally biased region" description="Polar residues" evidence="1">
    <location>
        <begin position="87"/>
        <end position="99"/>
    </location>
</feature>
<accession>A0A8J4BLH6</accession>
<feature type="region of interest" description="Disordered" evidence="1">
    <location>
        <begin position="530"/>
        <end position="560"/>
    </location>
</feature>
<feature type="region of interest" description="Disordered" evidence="1">
    <location>
        <begin position="379"/>
        <end position="431"/>
    </location>
</feature>
<feature type="region of interest" description="Disordered" evidence="1">
    <location>
        <begin position="1"/>
        <end position="46"/>
    </location>
</feature>
<feature type="region of interest" description="Disordered" evidence="1">
    <location>
        <begin position="79"/>
        <end position="162"/>
    </location>
</feature>
<reference evidence="2" key="1">
    <citation type="journal article" date="2021" name="Proc. Natl. Acad. Sci. U.S.A.">
        <title>Three genomes in the algal genus Volvox reveal the fate of a haploid sex-determining region after a transition to homothallism.</title>
        <authorList>
            <person name="Yamamoto K."/>
            <person name="Hamaji T."/>
            <person name="Kawai-Toyooka H."/>
            <person name="Matsuzaki R."/>
            <person name="Takahashi F."/>
            <person name="Nishimura Y."/>
            <person name="Kawachi M."/>
            <person name="Noguchi H."/>
            <person name="Minakuchi Y."/>
            <person name="Umen J.G."/>
            <person name="Toyoda A."/>
            <person name="Nozaki H."/>
        </authorList>
    </citation>
    <scope>NUCLEOTIDE SEQUENCE</scope>
    <source>
        <strain evidence="2">NIES-3780</strain>
    </source>
</reference>
<sequence length="939" mass="98435">MAPSLGRDGSGAKGAGNTKHHFIDPFPEKVDVSSGLHDQISENKVQSTTDAISYDTASYGCSTWSRDADVDESLLRLSPSHKKAPKSLSSSQGCSTSIRSAADNASEASAEDTQPYENSFVHPTRANSEQSCDSVDGKGDDASEADLDSHDENASSDCGDGGLEGGNVSLLVKYAEHERVSGAEEGGASPAFNLPCPIVTAPIGQKECLRSTGVNDFSSDGGVAVTNSTTTSSCAVTETRDQDPGAAGCDGIHDDGCNSYTCDALLERLSLASPCLRSLPRAAWRDLDAVCDAIVADLNAASVIVAAHANRVKYQPLLPKTPTPASQTSSQASVVPRLSLPSPNPPQQHPQQPSVEDLARQVHGLQELVAHLTGALRRASTSSSMVTMTSASPPDRPTTRPSAAQWRRMKGPSNWGSHCRRSLGPREEEPGLAACPAAGEMVETSLTSVTGNTEMLLESNSWPLPLSLTPTADAEVAGTMEILGDPLGRVMPASVPLGTSNAGVTPGAIDPLPVFAAVSTHDTDPVLCLSVPQPSPPPRLPMVGAGAHGSETASRSPSLTWWPPAAFSTMSICDEKQAVAPEDSSVSPVRAPPDRSDEILLQQLQQQEPYNRKEQSSPQRYHSQRPQEQAQVQKAQQRLPQRLRQQAPGAARILRNPAGLRGSGRRAGDSVDAVMASSGADAVVVRSTSDAGQAVNRSSRRVVFGDDPAFHAARKAYIQNWRANLQESNESRWVRRLLAPDIAADPFAEVWHGASPTHAVAAWAAAAAAASTAASTLTTAAALPPAASPTAAMAGTGAATAMAPLCGNAGDDDVCRRGWCTPRRRALYQERMVDAAVDKVVALFVAHGAPLGLTKLAPYLYGLDSRRLRLKMLPDGRLAVRCGGGWEELTLALAKLPLPRDSAARGAATAIGAVPAMTAESRVAATASPSHPQLTYRSP</sequence>
<dbReference type="EMBL" id="BNCO01000063">
    <property type="protein sequence ID" value="GIL64072.1"/>
    <property type="molecule type" value="Genomic_DNA"/>
</dbReference>
<keyword evidence="3" id="KW-1185">Reference proteome</keyword>
<dbReference type="Proteomes" id="UP000747399">
    <property type="component" value="Unassembled WGS sequence"/>
</dbReference>
<dbReference type="AlphaFoldDB" id="A0A8J4BLH6"/>
<comment type="caution">
    <text evidence="2">The sequence shown here is derived from an EMBL/GenBank/DDBJ whole genome shotgun (WGS) entry which is preliminary data.</text>
</comment>
<feature type="compositionally biased region" description="Low complexity" evidence="1">
    <location>
        <begin position="100"/>
        <end position="112"/>
    </location>
</feature>
<protein>
    <recommendedName>
        <fullName evidence="4">GAR domain-containing protein</fullName>
    </recommendedName>
</protein>
<evidence type="ECO:0008006" key="4">
    <source>
        <dbReference type="Google" id="ProtNLM"/>
    </source>
</evidence>
<feature type="region of interest" description="Disordered" evidence="1">
    <location>
        <begin position="317"/>
        <end position="357"/>
    </location>
</feature>